<sequence length="198" mass="22190">MKVWAALLLTLLFLALMAAFYLAHVWIFPVTVVLYAAVFDGVVAAVATAAIMLALRRRLPFGGFERLLLCCLWLLTGYTVAISVPTVLDRSLSFYILEKIQQRGGGIRADRLGDVFVGEYMPEFRLVDVRLTEQIESGTVTLDNGCVRLTPRGEALASFSRFFRTNLLPKQRWLMDEKTDALVDPFANSRKGVMGYEC</sequence>
<evidence type="ECO:0000313" key="3">
    <source>
        <dbReference type="Proteomes" id="UP001556196"/>
    </source>
</evidence>
<keyword evidence="1" id="KW-1133">Transmembrane helix</keyword>
<evidence type="ECO:0000313" key="2">
    <source>
        <dbReference type="EMBL" id="MEW9805691.1"/>
    </source>
</evidence>
<reference evidence="2 3" key="1">
    <citation type="submission" date="2024-06" db="EMBL/GenBank/DDBJ databases">
        <authorList>
            <person name="Tuo L."/>
        </authorList>
    </citation>
    <scope>NUCLEOTIDE SEQUENCE [LARGE SCALE GENOMIC DNA]</scope>
    <source>
        <strain evidence="2 3">ZMM04-5</strain>
    </source>
</reference>
<organism evidence="2 3">
    <name type="scientific">Mesorhizobium marinum</name>
    <dbReference type="NCBI Taxonomy" id="3228790"/>
    <lineage>
        <taxon>Bacteria</taxon>
        <taxon>Pseudomonadati</taxon>
        <taxon>Pseudomonadota</taxon>
        <taxon>Alphaproteobacteria</taxon>
        <taxon>Hyphomicrobiales</taxon>
        <taxon>Phyllobacteriaceae</taxon>
        <taxon>Mesorhizobium</taxon>
    </lineage>
</organism>
<keyword evidence="1" id="KW-0812">Transmembrane</keyword>
<gene>
    <name evidence="2" type="ORF">ABUE31_06835</name>
</gene>
<accession>A0ABV3QXB2</accession>
<dbReference type="Proteomes" id="UP001556196">
    <property type="component" value="Unassembled WGS sequence"/>
</dbReference>
<protein>
    <submittedName>
        <fullName evidence="2">Uncharacterized protein</fullName>
    </submittedName>
</protein>
<feature type="transmembrane region" description="Helical" evidence="1">
    <location>
        <begin position="34"/>
        <end position="55"/>
    </location>
</feature>
<comment type="caution">
    <text evidence="2">The sequence shown here is derived from an EMBL/GenBank/DDBJ whole genome shotgun (WGS) entry which is preliminary data.</text>
</comment>
<feature type="transmembrane region" description="Helical" evidence="1">
    <location>
        <begin position="67"/>
        <end position="88"/>
    </location>
</feature>
<proteinExistence type="predicted"/>
<dbReference type="EMBL" id="JBFOCI010000002">
    <property type="protein sequence ID" value="MEW9805691.1"/>
    <property type="molecule type" value="Genomic_DNA"/>
</dbReference>
<keyword evidence="3" id="KW-1185">Reference proteome</keyword>
<name>A0ABV3QXB2_9HYPH</name>
<evidence type="ECO:0000256" key="1">
    <source>
        <dbReference type="SAM" id="Phobius"/>
    </source>
</evidence>
<dbReference type="RefSeq" id="WP_367722780.1">
    <property type="nucleotide sequence ID" value="NZ_JBFOCH010000002.1"/>
</dbReference>
<keyword evidence="1" id="KW-0472">Membrane</keyword>